<dbReference type="SUPFAM" id="SSF69304">
    <property type="entry name" value="Tricorn protease N-terminal domain"/>
    <property type="match status" value="1"/>
</dbReference>
<accession>A0A554VP80</accession>
<evidence type="ECO:0000313" key="2">
    <source>
        <dbReference type="EMBL" id="TSE10207.1"/>
    </source>
</evidence>
<dbReference type="OrthoDB" id="9815657at2"/>
<gene>
    <name evidence="2" type="ORF">FOF46_05550</name>
</gene>
<dbReference type="Pfam" id="PF07676">
    <property type="entry name" value="PD40"/>
    <property type="match status" value="3"/>
</dbReference>
<evidence type="ECO:0000256" key="1">
    <source>
        <dbReference type="ARBA" id="ARBA00009820"/>
    </source>
</evidence>
<dbReference type="RefSeq" id="WP_143915760.1">
    <property type="nucleotide sequence ID" value="NZ_CANLFO010000006.1"/>
</dbReference>
<comment type="similarity">
    <text evidence="1">Belongs to the TolB family.</text>
</comment>
<evidence type="ECO:0008006" key="4">
    <source>
        <dbReference type="Google" id="ProtNLM"/>
    </source>
</evidence>
<dbReference type="InterPro" id="IPR011042">
    <property type="entry name" value="6-blade_b-propeller_TolB-like"/>
</dbReference>
<protein>
    <recommendedName>
        <fullName evidence="4">DUF5050 domain-containing protein</fullName>
    </recommendedName>
</protein>
<comment type="caution">
    <text evidence="2">The sequence shown here is derived from an EMBL/GenBank/DDBJ whole genome shotgun (WGS) entry which is preliminary data.</text>
</comment>
<dbReference type="Gene3D" id="2.120.10.30">
    <property type="entry name" value="TolB, C-terminal domain"/>
    <property type="match status" value="3"/>
</dbReference>
<name>A0A554VP80_9FLAO</name>
<dbReference type="InterPro" id="IPR011659">
    <property type="entry name" value="WD40"/>
</dbReference>
<reference evidence="2 3" key="1">
    <citation type="submission" date="2019-07" db="EMBL/GenBank/DDBJ databases">
        <title>The draft genome sequence of Aquimarina algiphila M91.</title>
        <authorList>
            <person name="Meng X."/>
        </authorList>
    </citation>
    <scope>NUCLEOTIDE SEQUENCE [LARGE SCALE GENOMIC DNA]</scope>
    <source>
        <strain evidence="2 3">M91</strain>
    </source>
</reference>
<proteinExistence type="inferred from homology"/>
<dbReference type="PANTHER" id="PTHR36842">
    <property type="entry name" value="PROTEIN TOLB HOMOLOG"/>
    <property type="match status" value="1"/>
</dbReference>
<dbReference type="AlphaFoldDB" id="A0A554VP80"/>
<evidence type="ECO:0000313" key="3">
    <source>
        <dbReference type="Proteomes" id="UP000318833"/>
    </source>
</evidence>
<sequence length="325" mass="36868">MKQLVLGCLCILSFYNSQFENHTSEDKIFCVDKISVSSKILFSKKDKSYSGWSIYMMNPDGSDKKVLIPFKSGMGEYNAEISPNGKTILFNTYRYGGWKLATHNIENNTTKRISPNSNYYTNGVYSPNGEMIAYEKNVQRSTHIFIADKHGNNEKMLTGTMGNENRIPSWSSDGESIVFYSEKNRVNDIYQVTIKDNQITNLTNNLSGNDFAPAVSPDGKKIAFFSDRNGYLDLYVMDSTGANQKNITANLQNKNNTYNYYKDSNLYWIVKTSWSPDGQELVFSNITNDNFDVFTIAKNGSNLKQITETPESEYTPVWGAIQLDK</sequence>
<organism evidence="2 3">
    <name type="scientific">Aquimarina algiphila</name>
    <dbReference type="NCBI Taxonomy" id="2047982"/>
    <lineage>
        <taxon>Bacteria</taxon>
        <taxon>Pseudomonadati</taxon>
        <taxon>Bacteroidota</taxon>
        <taxon>Flavobacteriia</taxon>
        <taxon>Flavobacteriales</taxon>
        <taxon>Flavobacteriaceae</taxon>
        <taxon>Aquimarina</taxon>
    </lineage>
</organism>
<keyword evidence="3" id="KW-1185">Reference proteome</keyword>
<dbReference type="PANTHER" id="PTHR36842:SF1">
    <property type="entry name" value="PROTEIN TOLB"/>
    <property type="match status" value="1"/>
</dbReference>
<dbReference type="Proteomes" id="UP000318833">
    <property type="component" value="Unassembled WGS sequence"/>
</dbReference>
<dbReference type="EMBL" id="VLNR01000008">
    <property type="protein sequence ID" value="TSE10207.1"/>
    <property type="molecule type" value="Genomic_DNA"/>
</dbReference>